<dbReference type="InterPro" id="IPR002737">
    <property type="entry name" value="MEMO1_fam"/>
</dbReference>
<dbReference type="Gene3D" id="3.40.830.10">
    <property type="entry name" value="LigB-like"/>
    <property type="match status" value="1"/>
</dbReference>
<dbReference type="VEuPathDB" id="TriTrypDB:LDHU3_36.1560"/>
<feature type="compositionally biased region" description="Polar residues" evidence="2">
    <location>
        <begin position="17"/>
        <end position="31"/>
    </location>
</feature>
<evidence type="ECO:0000256" key="2">
    <source>
        <dbReference type="SAM" id="MobiDB-lite"/>
    </source>
</evidence>
<dbReference type="VEuPathDB" id="TriTrypDB:LdCL_360017300"/>
<evidence type="ECO:0000313" key="3">
    <source>
        <dbReference type="EMBL" id="AYU83467.1"/>
    </source>
</evidence>
<dbReference type="PANTHER" id="PTHR11060">
    <property type="entry name" value="PROTEIN MEMO1"/>
    <property type="match status" value="1"/>
</dbReference>
<gene>
    <name evidence="3" type="ORF">LdCL_360017300</name>
</gene>
<dbReference type="Pfam" id="PF01875">
    <property type="entry name" value="Memo"/>
    <property type="match status" value="1"/>
</dbReference>
<dbReference type="NCBIfam" id="TIGR04336">
    <property type="entry name" value="AmmeMemoSam_B"/>
    <property type="match status" value="1"/>
</dbReference>
<dbReference type="Proteomes" id="UP000274082">
    <property type="component" value="Chromosome 36"/>
</dbReference>
<dbReference type="VEuPathDB" id="TriTrypDB:LdBPK_361220.1"/>
<dbReference type="CDD" id="cd07361">
    <property type="entry name" value="MEMO_like"/>
    <property type="match status" value="1"/>
</dbReference>
<keyword evidence="4" id="KW-1185">Reference proteome</keyword>
<comment type="similarity">
    <text evidence="1">Belongs to the MEMO1 family.</text>
</comment>
<evidence type="ECO:0000256" key="1">
    <source>
        <dbReference type="ARBA" id="ARBA00006315"/>
    </source>
</evidence>
<dbReference type="FunFam" id="3.40.830.10:FF:000005">
    <property type="entry name" value="AmmeMemoRadiSam system protein B, putative"/>
    <property type="match status" value="1"/>
</dbReference>
<reference evidence="3 4" key="1">
    <citation type="journal article" date="2018" name="Sci. Rep.">
        <title>A complete Leishmania donovani reference genome identifies novel genetic variations associated with virulence.</title>
        <authorList>
            <person name="Lypaczewski P."/>
            <person name="Hoshizaki J."/>
            <person name="Zhang W.-W."/>
            <person name="McCall L.-I."/>
            <person name="Torcivia-Rodriguez J."/>
            <person name="Simonyan V."/>
            <person name="Kaur A."/>
            <person name="Dewar K."/>
            <person name="Matlashewski G."/>
        </authorList>
    </citation>
    <scope>NUCLEOTIDE SEQUENCE [LARGE SCALE GENOMIC DNA]</scope>
    <source>
        <strain evidence="3 4">LdCL</strain>
    </source>
</reference>
<dbReference type="PANTHER" id="PTHR11060:SF0">
    <property type="entry name" value="PROTEIN MEMO1"/>
    <property type="match status" value="1"/>
</dbReference>
<feature type="region of interest" description="Disordered" evidence="2">
    <location>
        <begin position="1"/>
        <end position="31"/>
    </location>
</feature>
<name>A0A3Q8IIU9_LEIDO</name>
<dbReference type="HAMAP" id="MF_00055">
    <property type="entry name" value="MEMO1"/>
    <property type="match status" value="1"/>
</dbReference>
<sequence>MKPHKQQRTCTKHPIPSHNTSATARHSSGRLFQNTVQPSATRMRFVRPATHAAPHGRGWYEAIPERLKVTIDDYFSEATHCYDEEGHECARMTGLIAPHAGMSYSGRTAAETFAVFRDYLYAKGSKGSELERIFILGPSHTKGFEGCELSAASAYETPFGRLRVDTAVVDRVITDLRKAGVGAATASRRTDEAEHSIEMETPYLSHILHYPPTTTGAPAQPAAGRVAIVPIIVGWTDRQDEKAICDVLKPYMDDARNFFIFSSDFCHWGERFSYTYHYKRSEYPNIGDSIIAMDHAAMELLEKRDLERWYAYLQMTKNTICGRAPISIGMQRWADEMNKARVKFVHYSQSNKCKDADDSSVSYAAAIIME</sequence>
<dbReference type="AlphaFoldDB" id="A0A3Q8IIU9"/>
<organism evidence="3 4">
    <name type="scientific">Leishmania donovani</name>
    <dbReference type="NCBI Taxonomy" id="5661"/>
    <lineage>
        <taxon>Eukaryota</taxon>
        <taxon>Discoba</taxon>
        <taxon>Euglenozoa</taxon>
        <taxon>Kinetoplastea</taxon>
        <taxon>Metakinetoplastina</taxon>
        <taxon>Trypanosomatida</taxon>
        <taxon>Trypanosomatidae</taxon>
        <taxon>Leishmaniinae</taxon>
        <taxon>Leishmania</taxon>
    </lineage>
</organism>
<dbReference type="OrthoDB" id="417112at2759"/>
<proteinExistence type="inferred from homology"/>
<accession>A0A3Q8IIU9</accession>
<dbReference type="EMBL" id="CP029535">
    <property type="protein sequence ID" value="AYU83467.1"/>
    <property type="molecule type" value="Genomic_DNA"/>
</dbReference>
<protein>
    <submittedName>
        <fullName evidence="3">Memo-like protein, putative</fullName>
    </submittedName>
</protein>
<feature type="compositionally biased region" description="Basic residues" evidence="2">
    <location>
        <begin position="1"/>
        <end position="11"/>
    </location>
</feature>
<evidence type="ECO:0000313" key="4">
    <source>
        <dbReference type="Proteomes" id="UP000274082"/>
    </source>
</evidence>